<feature type="binding site" evidence="4">
    <location>
        <begin position="21"/>
        <end position="26"/>
    </location>
    <ligand>
        <name>substrate</name>
    </ligand>
</feature>
<feature type="binding site" evidence="4">
    <location>
        <position position="184"/>
    </location>
    <ligand>
        <name>substrate</name>
    </ligand>
</feature>
<dbReference type="Proteomes" id="UP000703661">
    <property type="component" value="Unassembled WGS sequence"/>
</dbReference>
<dbReference type="PANTHER" id="PTHR12935:SF0">
    <property type="entry name" value="GAMMA-GLUTAMYLCYCLOTRANSFERASE"/>
    <property type="match status" value="1"/>
</dbReference>
<organism evidence="6 7">
    <name type="scientific">Entomortierella chlamydospora</name>
    <dbReference type="NCBI Taxonomy" id="101097"/>
    <lineage>
        <taxon>Eukaryota</taxon>
        <taxon>Fungi</taxon>
        <taxon>Fungi incertae sedis</taxon>
        <taxon>Mucoromycota</taxon>
        <taxon>Mortierellomycotina</taxon>
        <taxon>Mortierellomycetes</taxon>
        <taxon>Mortierellales</taxon>
        <taxon>Mortierellaceae</taxon>
        <taxon>Entomortierella</taxon>
    </lineage>
</organism>
<evidence type="ECO:0000313" key="7">
    <source>
        <dbReference type="Proteomes" id="UP000703661"/>
    </source>
</evidence>
<feature type="active site" description="Proton acceptor" evidence="3">
    <location>
        <position position="135"/>
    </location>
</feature>
<reference evidence="6" key="1">
    <citation type="journal article" date="2020" name="Fungal Divers.">
        <title>Resolving the Mortierellaceae phylogeny through synthesis of multi-gene phylogenetics and phylogenomics.</title>
        <authorList>
            <person name="Vandepol N."/>
            <person name="Liber J."/>
            <person name="Desiro A."/>
            <person name="Na H."/>
            <person name="Kennedy M."/>
            <person name="Barry K."/>
            <person name="Grigoriev I.V."/>
            <person name="Miller A.N."/>
            <person name="O'Donnell K."/>
            <person name="Stajich J.E."/>
            <person name="Bonito G."/>
        </authorList>
    </citation>
    <scope>NUCLEOTIDE SEQUENCE</scope>
    <source>
        <strain evidence="6">NRRL 2769</strain>
    </source>
</reference>
<keyword evidence="5" id="KW-0812">Transmembrane</keyword>
<dbReference type="InterPro" id="IPR017939">
    <property type="entry name" value="G-Glutamylcylcotransferase"/>
</dbReference>
<comment type="caution">
    <text evidence="6">The sequence shown here is derived from an EMBL/GenBank/DDBJ whole genome shotgun (WGS) entry which is preliminary data.</text>
</comment>
<keyword evidence="2" id="KW-0456">Lyase</keyword>
<evidence type="ECO:0000313" key="6">
    <source>
        <dbReference type="EMBL" id="KAG0017486.1"/>
    </source>
</evidence>
<dbReference type="EMBL" id="JAAAID010000440">
    <property type="protein sequence ID" value="KAG0017486.1"/>
    <property type="molecule type" value="Genomic_DNA"/>
</dbReference>
<evidence type="ECO:0000256" key="5">
    <source>
        <dbReference type="SAM" id="Phobius"/>
    </source>
</evidence>
<keyword evidence="7" id="KW-1185">Reference proteome</keyword>
<dbReference type="AlphaFoldDB" id="A0A9P6MXP4"/>
<dbReference type="OrthoDB" id="2017317at2759"/>
<gene>
    <name evidence="6" type="ORF">BGZ80_008234</name>
</gene>
<evidence type="ECO:0000256" key="1">
    <source>
        <dbReference type="ARBA" id="ARBA00012346"/>
    </source>
</evidence>
<name>A0A9P6MXP4_9FUNG</name>
<evidence type="ECO:0000256" key="2">
    <source>
        <dbReference type="ARBA" id="ARBA00023239"/>
    </source>
</evidence>
<dbReference type="EC" id="4.3.2.9" evidence="1"/>
<evidence type="ECO:0000256" key="3">
    <source>
        <dbReference type="PIRSR" id="PIRSR617939-1"/>
    </source>
</evidence>
<keyword evidence="5" id="KW-1133">Transmembrane helix</keyword>
<evidence type="ECO:0000256" key="4">
    <source>
        <dbReference type="PIRSR" id="PIRSR617939-2"/>
    </source>
</evidence>
<dbReference type="GO" id="GO:0003839">
    <property type="term" value="F:gamma-glutamylcyclotransferase activity"/>
    <property type="evidence" value="ECO:0007669"/>
    <property type="project" value="UniProtKB-EC"/>
</dbReference>
<dbReference type="PANTHER" id="PTHR12935">
    <property type="entry name" value="GAMMA-GLUTAMYLCYCLOTRANSFERASE"/>
    <property type="match status" value="1"/>
</dbReference>
<proteinExistence type="predicted"/>
<keyword evidence="5" id="KW-0472">Membrane</keyword>
<protein>
    <recommendedName>
        <fullName evidence="1">gamma-glutamylcyclotransferase</fullName>
        <ecNumber evidence="1">4.3.2.9</ecNumber>
    </recommendedName>
</protein>
<dbReference type="Gene3D" id="3.10.490.10">
    <property type="entry name" value="Gamma-glutamyl cyclotransferase-like"/>
    <property type="match status" value="1"/>
</dbReference>
<feature type="transmembrane region" description="Helical" evidence="5">
    <location>
        <begin position="223"/>
        <end position="241"/>
    </location>
</feature>
<sequence>MPAAVEPLASLPDADTPTIWYLAYGSNMNPKVFTGRRKIQPIESKNVIVPGYWLSFDIGGIPYIEPCFASILKINHARLHDYNYALEVHDKTRFGQDLNWDETHPEHPMRSYPPILQGVAHKITLREWQLVIRSEGGWGHDVPTGYNQIKVNCTVTGTKETISAHVLEARPLSVKSQCQPSLRYKNLLTEGAAHHNIDLAYQQYLARIVPYECVGLAPKAGRALTIVFSSPMLFFFFLVVARNMGRPADRQIAPPFWAAWCADKFSRFSGAIHDYLTSQIFGSGRHSSPAHRLLVRQRIEQELKTDKTLEQHQKCMEAEVEREGAALKMAEKAAETVAE</sequence>
<accession>A0A9P6MXP4</accession>